<proteinExistence type="predicted"/>
<organism evidence="1">
    <name type="scientific">Siphoviridae sp. ctmYS12</name>
    <dbReference type="NCBI Taxonomy" id="2825652"/>
    <lineage>
        <taxon>Viruses</taxon>
        <taxon>Duplodnaviria</taxon>
        <taxon>Heunggongvirae</taxon>
        <taxon>Uroviricota</taxon>
        <taxon>Caudoviricetes</taxon>
    </lineage>
</organism>
<sequence>MKLSKNTRETVEFILGAIQAKLKAMEDEK</sequence>
<evidence type="ECO:0000313" key="1">
    <source>
        <dbReference type="EMBL" id="DAE02561.1"/>
    </source>
</evidence>
<name>A0A8S5P816_9CAUD</name>
<reference evidence="1" key="1">
    <citation type="journal article" date="2021" name="Proc. Natl. Acad. Sci. U.S.A.">
        <title>A Catalog of Tens of Thousands of Viruses from Human Metagenomes Reveals Hidden Associations with Chronic Diseases.</title>
        <authorList>
            <person name="Tisza M.J."/>
            <person name="Buck C.B."/>
        </authorList>
    </citation>
    <scope>NUCLEOTIDE SEQUENCE</scope>
    <source>
        <strain evidence="1">CtmYS12</strain>
    </source>
</reference>
<dbReference type="EMBL" id="BK015347">
    <property type="protein sequence ID" value="DAE02561.1"/>
    <property type="molecule type" value="Genomic_DNA"/>
</dbReference>
<accession>A0A8S5P816</accession>
<protein>
    <submittedName>
        <fullName evidence="1">Uncharacterized protein</fullName>
    </submittedName>
</protein>